<dbReference type="InterPro" id="IPR009060">
    <property type="entry name" value="UBA-like_sf"/>
</dbReference>
<feature type="region of interest" description="Disordered" evidence="1">
    <location>
        <begin position="118"/>
        <end position="168"/>
    </location>
</feature>
<dbReference type="Pfam" id="PF00789">
    <property type="entry name" value="UBX"/>
    <property type="match status" value="1"/>
</dbReference>
<dbReference type="SMART" id="SM00594">
    <property type="entry name" value="UAS"/>
    <property type="match status" value="1"/>
</dbReference>
<dbReference type="Gene3D" id="1.10.8.10">
    <property type="entry name" value="DNA helicase RuvA subunit, C-terminal domain"/>
    <property type="match status" value="1"/>
</dbReference>
<dbReference type="OrthoDB" id="270602at2759"/>
<dbReference type="Gene3D" id="3.40.30.10">
    <property type="entry name" value="Glutaredoxin"/>
    <property type="match status" value="1"/>
</dbReference>
<evidence type="ECO:0000313" key="4">
    <source>
        <dbReference type="Proteomes" id="UP000094801"/>
    </source>
</evidence>
<dbReference type="InterPro" id="IPR001012">
    <property type="entry name" value="UBX_dom"/>
</dbReference>
<sequence>MDEQISFFMDVTSTEDPVLAQQFLEMSGGDIESAVSLYFEHGPSITANAGSSSAAAIAQRFQQSIYQEDAREEEVRRPIAPVHDQLVSGMMYPRRSGVQDMIGRAEVGIFNQLGHDDDGRFEMSDGDQHYGDNNIDDDDEDYEIIDDDDDDDQRRQERVRSRDTRTSTQRRLANLFRPPWDIISKLDLESAKVEARKDRKWILVNIQDMSDFRCQCLNRDFWSSRQIKDLVRENFIFLQYHHDSPNGEYYRNMYPFSEYPHIAILDPMTLERLKMWDTNPQIHKWIEQVLDFMLRFSLDKEKKNPIVQHKTPVNVDAMSEEQQINFAMQKSLGTSDQNHPIALDSDPEEEESGKDKKLVDQAEPTNPLNNIQAVDHPDPDTSVDVKLTTRIQIRSGMDGKRIVKKFMLDDPVLKLYEYVKFAFKDSIGDKAFKLTLQRGDLIDKGLEISIDDAGLKNASVLLELIDTDD</sequence>
<evidence type="ECO:0000313" key="3">
    <source>
        <dbReference type="EMBL" id="ODV87978.1"/>
    </source>
</evidence>
<dbReference type="EMBL" id="KV453847">
    <property type="protein sequence ID" value="ODV87978.1"/>
    <property type="molecule type" value="Genomic_DNA"/>
</dbReference>
<evidence type="ECO:0000256" key="1">
    <source>
        <dbReference type="SAM" id="MobiDB-lite"/>
    </source>
</evidence>
<dbReference type="InterPro" id="IPR029071">
    <property type="entry name" value="Ubiquitin-like_domsf"/>
</dbReference>
<dbReference type="CDD" id="cd14346">
    <property type="entry name" value="UBA_Ubx5_like"/>
    <property type="match status" value="1"/>
</dbReference>
<dbReference type="Pfam" id="PF14555">
    <property type="entry name" value="UBA_4"/>
    <property type="match status" value="1"/>
</dbReference>
<dbReference type="SMART" id="SM00166">
    <property type="entry name" value="UBX"/>
    <property type="match status" value="1"/>
</dbReference>
<evidence type="ECO:0000259" key="2">
    <source>
        <dbReference type="PROSITE" id="PS50033"/>
    </source>
</evidence>
<protein>
    <recommendedName>
        <fullName evidence="2">UBX domain-containing protein</fullName>
    </recommendedName>
</protein>
<dbReference type="CDD" id="cd02958">
    <property type="entry name" value="UAS"/>
    <property type="match status" value="1"/>
</dbReference>
<feature type="region of interest" description="Disordered" evidence="1">
    <location>
        <begin position="330"/>
        <end position="362"/>
    </location>
</feature>
<dbReference type="InterPro" id="IPR036249">
    <property type="entry name" value="Thioredoxin-like_sf"/>
</dbReference>
<reference evidence="4" key="1">
    <citation type="submission" date="2016-04" db="EMBL/GenBank/DDBJ databases">
        <title>Comparative genomics of biotechnologically important yeasts.</title>
        <authorList>
            <consortium name="DOE Joint Genome Institute"/>
            <person name="Riley R."/>
            <person name="Haridas S."/>
            <person name="Wolfe K.H."/>
            <person name="Lopes M.R."/>
            <person name="Hittinger C.T."/>
            <person name="Goker M."/>
            <person name="Salamov A."/>
            <person name="Wisecaver J."/>
            <person name="Long T.M."/>
            <person name="Aerts A.L."/>
            <person name="Barry K."/>
            <person name="Choi C."/>
            <person name="Clum A."/>
            <person name="Coughlan A.Y."/>
            <person name="Deshpande S."/>
            <person name="Douglass A.P."/>
            <person name="Hanson S.J."/>
            <person name="Klenk H.-P."/>
            <person name="Labutti K."/>
            <person name="Lapidus A."/>
            <person name="Lindquist E."/>
            <person name="Lipzen A."/>
            <person name="Meier-Kolthoff J.P."/>
            <person name="Ohm R.A."/>
            <person name="Otillar R.P."/>
            <person name="Pangilinan J."/>
            <person name="Peng Y."/>
            <person name="Rokas A."/>
            <person name="Rosa C.A."/>
            <person name="Scheuner C."/>
            <person name="Sibirny A.A."/>
            <person name="Slot J.C."/>
            <person name="Stielow J.B."/>
            <person name="Sun H."/>
            <person name="Kurtzman C.P."/>
            <person name="Blackwell M."/>
            <person name="Grigoriev I.V."/>
            <person name="Jeffries T.W."/>
        </authorList>
    </citation>
    <scope>NUCLEOTIDE SEQUENCE [LARGE SCALE GENOMIC DNA]</scope>
    <source>
        <strain evidence="4">NRRL YB-2248</strain>
    </source>
</reference>
<dbReference type="InterPro" id="IPR050730">
    <property type="entry name" value="UBX_domain-protein"/>
</dbReference>
<dbReference type="PANTHER" id="PTHR23322:SF6">
    <property type="entry name" value="UBX DOMAIN-CONTAINING PROTEIN 7"/>
    <property type="match status" value="1"/>
</dbReference>
<dbReference type="SUPFAM" id="SSF46934">
    <property type="entry name" value="UBA-like"/>
    <property type="match status" value="1"/>
</dbReference>
<feature type="non-terminal residue" evidence="3">
    <location>
        <position position="469"/>
    </location>
</feature>
<proteinExistence type="predicted"/>
<dbReference type="GO" id="GO:0043161">
    <property type="term" value="P:proteasome-mediated ubiquitin-dependent protein catabolic process"/>
    <property type="evidence" value="ECO:0007669"/>
    <property type="project" value="TreeGrafter"/>
</dbReference>
<dbReference type="SUPFAM" id="SSF52833">
    <property type="entry name" value="Thioredoxin-like"/>
    <property type="match status" value="1"/>
</dbReference>
<dbReference type="SUPFAM" id="SSF54236">
    <property type="entry name" value="Ubiquitin-like"/>
    <property type="match status" value="1"/>
</dbReference>
<dbReference type="GO" id="GO:0043130">
    <property type="term" value="F:ubiquitin binding"/>
    <property type="evidence" value="ECO:0007669"/>
    <property type="project" value="TreeGrafter"/>
</dbReference>
<dbReference type="PANTHER" id="PTHR23322">
    <property type="entry name" value="FAS-ASSOCIATED PROTEIN"/>
    <property type="match status" value="1"/>
</dbReference>
<name>A0A1E4T8J7_9ASCO</name>
<feature type="domain" description="UBX" evidence="2">
    <location>
        <begin position="398"/>
        <end position="463"/>
    </location>
</feature>
<accession>A0A1E4T8J7</accession>
<dbReference type="InterPro" id="IPR006577">
    <property type="entry name" value="UAS"/>
</dbReference>
<dbReference type="AlphaFoldDB" id="A0A1E4T8J7"/>
<feature type="compositionally biased region" description="Basic and acidic residues" evidence="1">
    <location>
        <begin position="118"/>
        <end position="130"/>
    </location>
</feature>
<dbReference type="Pfam" id="PF13899">
    <property type="entry name" value="Thioredoxin_7"/>
    <property type="match status" value="1"/>
</dbReference>
<dbReference type="GO" id="GO:0005634">
    <property type="term" value="C:nucleus"/>
    <property type="evidence" value="ECO:0007669"/>
    <property type="project" value="TreeGrafter"/>
</dbReference>
<dbReference type="Gene3D" id="3.10.20.90">
    <property type="entry name" value="Phosphatidylinositol 3-kinase Catalytic Subunit, Chain A, domain 1"/>
    <property type="match status" value="1"/>
</dbReference>
<feature type="compositionally biased region" description="Basic and acidic residues" evidence="1">
    <location>
        <begin position="152"/>
        <end position="165"/>
    </location>
</feature>
<keyword evidence="4" id="KW-1185">Reference proteome</keyword>
<dbReference type="Proteomes" id="UP000094801">
    <property type="component" value="Unassembled WGS sequence"/>
</dbReference>
<dbReference type="STRING" id="983967.A0A1E4T8J7"/>
<feature type="compositionally biased region" description="Acidic residues" evidence="1">
    <location>
        <begin position="134"/>
        <end position="151"/>
    </location>
</feature>
<organism evidence="3 4">
    <name type="scientific">[Candida] arabinofermentans NRRL YB-2248</name>
    <dbReference type="NCBI Taxonomy" id="983967"/>
    <lineage>
        <taxon>Eukaryota</taxon>
        <taxon>Fungi</taxon>
        <taxon>Dikarya</taxon>
        <taxon>Ascomycota</taxon>
        <taxon>Saccharomycotina</taxon>
        <taxon>Pichiomycetes</taxon>
        <taxon>Pichiales</taxon>
        <taxon>Pichiaceae</taxon>
        <taxon>Ogataea</taxon>
        <taxon>Ogataea/Candida clade</taxon>
    </lineage>
</organism>
<dbReference type="PROSITE" id="PS50033">
    <property type="entry name" value="UBX"/>
    <property type="match status" value="1"/>
</dbReference>
<gene>
    <name evidence="3" type="ORF">CANARDRAFT_178814</name>
</gene>
<dbReference type="CDD" id="cd01767">
    <property type="entry name" value="UBX"/>
    <property type="match status" value="1"/>
</dbReference>